<comment type="catalytic activity">
    <reaction evidence="8 10">
        <text>D-threo-isocitrate + NADP(+) = 2-oxoglutarate + CO2 + NADPH</text>
        <dbReference type="Rhea" id="RHEA:19629"/>
        <dbReference type="ChEBI" id="CHEBI:15562"/>
        <dbReference type="ChEBI" id="CHEBI:16526"/>
        <dbReference type="ChEBI" id="CHEBI:16810"/>
        <dbReference type="ChEBI" id="CHEBI:57783"/>
        <dbReference type="ChEBI" id="CHEBI:58349"/>
        <dbReference type="EC" id="1.1.1.42"/>
    </reaction>
</comment>
<comment type="caution">
    <text evidence="11">The sequence shown here is derived from an EMBL/GenBank/DDBJ whole genome shotgun (WGS) entry which is preliminary data.</text>
</comment>
<evidence type="ECO:0000313" key="12">
    <source>
        <dbReference type="Proteomes" id="UP001501461"/>
    </source>
</evidence>
<comment type="cofactor">
    <cofactor evidence="1">
        <name>Mg(2+)</name>
        <dbReference type="ChEBI" id="CHEBI:18420"/>
    </cofactor>
</comment>
<keyword evidence="12" id="KW-1185">Reference proteome</keyword>
<dbReference type="Pfam" id="PF03971">
    <property type="entry name" value="IDH"/>
    <property type="match status" value="1"/>
</dbReference>
<keyword evidence="5" id="KW-0460">Magnesium</keyword>
<dbReference type="SUPFAM" id="SSF53659">
    <property type="entry name" value="Isocitrate/Isopropylmalate dehydrogenase-like"/>
    <property type="match status" value="1"/>
</dbReference>
<accession>A0ABN2UVA0</accession>
<dbReference type="PIRSF" id="PIRSF009407">
    <property type="entry name" value="IDH_monmr"/>
    <property type="match status" value="1"/>
</dbReference>
<dbReference type="NCBIfam" id="TIGR00178">
    <property type="entry name" value="monomer_idh"/>
    <property type="match status" value="1"/>
</dbReference>
<evidence type="ECO:0000256" key="5">
    <source>
        <dbReference type="ARBA" id="ARBA00022842"/>
    </source>
</evidence>
<organism evidence="11 12">
    <name type="scientific">Yaniella flava</name>
    <dbReference type="NCBI Taxonomy" id="287930"/>
    <lineage>
        <taxon>Bacteria</taxon>
        <taxon>Bacillati</taxon>
        <taxon>Actinomycetota</taxon>
        <taxon>Actinomycetes</taxon>
        <taxon>Micrococcales</taxon>
        <taxon>Micrococcaceae</taxon>
        <taxon>Yaniella</taxon>
    </lineage>
</organism>
<keyword evidence="3 10" id="KW-0816">Tricarboxylic acid cycle</keyword>
<proteinExistence type="inferred from homology"/>
<dbReference type="InterPro" id="IPR004436">
    <property type="entry name" value="Isocitrate_DH_NADP_mono"/>
</dbReference>
<keyword evidence="7 10" id="KW-0560">Oxidoreductase</keyword>
<evidence type="ECO:0000256" key="7">
    <source>
        <dbReference type="ARBA" id="ARBA00023002"/>
    </source>
</evidence>
<evidence type="ECO:0000256" key="8">
    <source>
        <dbReference type="ARBA" id="ARBA00023554"/>
    </source>
</evidence>
<evidence type="ECO:0000256" key="9">
    <source>
        <dbReference type="ARBA" id="ARBA00046318"/>
    </source>
</evidence>
<comment type="similarity">
    <text evidence="9 10">Belongs to the monomeric-type IDH family.</text>
</comment>
<keyword evidence="4" id="KW-0479">Metal-binding</keyword>
<protein>
    <recommendedName>
        <fullName evidence="10">Isocitrate dehydrogenase [NADP]</fullName>
        <ecNumber evidence="10">1.1.1.42</ecNumber>
    </recommendedName>
    <alternativeName>
        <fullName evidence="10">Oxalosuccinate decarboxylase</fullName>
    </alternativeName>
</protein>
<evidence type="ECO:0000256" key="10">
    <source>
        <dbReference type="PIRNR" id="PIRNR009407"/>
    </source>
</evidence>
<gene>
    <name evidence="11" type="ORF">GCM10009720_26540</name>
</gene>
<evidence type="ECO:0000313" key="11">
    <source>
        <dbReference type="EMBL" id="GAA2044317.1"/>
    </source>
</evidence>
<dbReference type="EC" id="1.1.1.42" evidence="10"/>
<dbReference type="EMBL" id="BAAAMN010000052">
    <property type="protein sequence ID" value="GAA2044317.1"/>
    <property type="molecule type" value="Genomic_DNA"/>
</dbReference>
<sequence length="740" mass="80588">MSKIIYTYTDEAPMLATASFLPIVRAFAAKAGVELETRDISLAGRILAAFNDVLPKDQQVNDSLAELGELVKEADANIIKLPNISASVPQLVAAVKELQAAGFDLPEYPYEVTNDQERDVQQRYATAMGSAVNPVLREGNSDRRAPRAVKQFAKNNPHSMGEWSKNSKTNVATMGQDDFFSNEQSVTMSDNDTLTIRHTDADGNITVLKDGLKVLKDEIIDATFMSAKALDAFLAEQVQRAKDEGVLFSAHLKATMMKVSDPVLFGHIVKAYFPQVFEKFGNHLQAAGLSANNGLAGIESGLSELDTNIAEGIRNEIVEAYANGPDLAMVNSHRGITNLHVPSDVIVDASMPAMIRSGGKMWNKNDDTQDTLAVIPDSTYAGVFQAVIEDCRANGAFDPTTMGTVPNVGLMAQKAEEYGSHDKTFVMDSDGTVEVVDSSDNVLLSHKVATGDIWRATQTKDVPVRDWVKLAVTRARATQTPAIFWLDAERAHDAQIIEKVKAYLPEHDTDGLEIKIMAPERATQYTIERLRNGEDTISVTGNVLRDYLTDLFPILELGTSAKMLSIVPLLNGGGLFETGAGGSAPKHVEQLLEQNHLRWDSLGEFLALAVSFEHLATSTDNSRAQVLADALDAGTGLYLEEGRSPSRKVGELDNRGSHFYVALFWAEALAAQSEDAELASAMKSVAQELRANEDVIVNELNEVQGKEVSINGYYYPNDELTSEVMRPSATLNSIIEKMSA</sequence>
<dbReference type="PANTHER" id="PTHR36999:SF1">
    <property type="entry name" value="ISOCITRATE DEHYDROGENASE (NADP(+))"/>
    <property type="match status" value="1"/>
</dbReference>
<name>A0ABN2UVA0_9MICC</name>
<dbReference type="Proteomes" id="UP001501461">
    <property type="component" value="Unassembled WGS sequence"/>
</dbReference>
<evidence type="ECO:0000256" key="2">
    <source>
        <dbReference type="ARBA" id="ARBA00022435"/>
    </source>
</evidence>
<keyword evidence="2 10" id="KW-0329">Glyoxylate bypass</keyword>
<dbReference type="PANTHER" id="PTHR36999">
    <property type="entry name" value="ISOCITRATE DEHYDROGENASE [NADP]"/>
    <property type="match status" value="1"/>
</dbReference>
<evidence type="ECO:0000256" key="1">
    <source>
        <dbReference type="ARBA" id="ARBA00001946"/>
    </source>
</evidence>
<evidence type="ECO:0000256" key="3">
    <source>
        <dbReference type="ARBA" id="ARBA00022532"/>
    </source>
</evidence>
<evidence type="ECO:0000256" key="4">
    <source>
        <dbReference type="ARBA" id="ARBA00022723"/>
    </source>
</evidence>
<keyword evidence="6 10" id="KW-0521">NADP</keyword>
<dbReference type="RefSeq" id="WP_343959546.1">
    <property type="nucleotide sequence ID" value="NZ_BAAAMN010000052.1"/>
</dbReference>
<reference evidence="11 12" key="1">
    <citation type="journal article" date="2019" name="Int. J. Syst. Evol. Microbiol.">
        <title>The Global Catalogue of Microorganisms (GCM) 10K type strain sequencing project: providing services to taxonomists for standard genome sequencing and annotation.</title>
        <authorList>
            <consortium name="The Broad Institute Genomics Platform"/>
            <consortium name="The Broad Institute Genome Sequencing Center for Infectious Disease"/>
            <person name="Wu L."/>
            <person name="Ma J."/>
        </authorList>
    </citation>
    <scope>NUCLEOTIDE SEQUENCE [LARGE SCALE GENOMIC DNA]</scope>
    <source>
        <strain evidence="11 12">JCM 13595</strain>
    </source>
</reference>
<evidence type="ECO:0000256" key="6">
    <source>
        <dbReference type="ARBA" id="ARBA00022857"/>
    </source>
</evidence>